<protein>
    <recommendedName>
        <fullName evidence="4">PUM-HD domain-containing protein</fullName>
    </recommendedName>
</protein>
<dbReference type="GeneID" id="34525786"/>
<dbReference type="AlphaFoldDB" id="J7RY89"/>
<feature type="repeat" description="Pumilio" evidence="2">
    <location>
        <begin position="613"/>
        <end position="648"/>
    </location>
</feature>
<dbReference type="GO" id="GO:0000288">
    <property type="term" value="P:nuclear-transcribed mRNA catabolic process, deadenylation-dependent decay"/>
    <property type="evidence" value="ECO:0007669"/>
    <property type="project" value="EnsemblFungi"/>
</dbReference>
<name>J7RY89_HUIN7</name>
<dbReference type="eggNOG" id="KOG2049">
    <property type="taxonomic scope" value="Eukaryota"/>
</dbReference>
<dbReference type="GO" id="GO:0003729">
    <property type="term" value="F:mRNA binding"/>
    <property type="evidence" value="ECO:0007669"/>
    <property type="project" value="EnsemblFungi"/>
</dbReference>
<keyword evidence="6" id="KW-1185">Reference proteome</keyword>
<evidence type="ECO:0000313" key="5">
    <source>
        <dbReference type="EMBL" id="CCK70097.1"/>
    </source>
</evidence>
<dbReference type="PROSITE" id="PS50302">
    <property type="entry name" value="PUM"/>
    <property type="match status" value="5"/>
</dbReference>
<feature type="region of interest" description="Disordered" evidence="3">
    <location>
        <begin position="432"/>
        <end position="487"/>
    </location>
</feature>
<reference evidence="6" key="2">
    <citation type="submission" date="2012-08" db="EMBL/GenBank/DDBJ databases">
        <title>Genome sequence of Kazachstania naganishii.</title>
        <authorList>
            <person name="Gordon J.L."/>
            <person name="Armisen D."/>
            <person name="Proux-Wera E."/>
            <person name="OhEigeartaigh S.S."/>
            <person name="Byrne K.P."/>
            <person name="Wolfe K.H."/>
        </authorList>
    </citation>
    <scope>NUCLEOTIDE SEQUENCE [LARGE SCALE GENOMIC DNA]</scope>
    <source>
        <strain evidence="6">ATCC MYA-139 / BCRC 22969 / CBS 8797 / CCRC 22969 / KCTC 17520 / NBRC 10181 / NCYC 3082</strain>
    </source>
</reference>
<dbReference type="GO" id="GO:0017148">
    <property type="term" value="P:negative regulation of translation"/>
    <property type="evidence" value="ECO:0007669"/>
    <property type="project" value="EnsemblFungi"/>
</dbReference>
<gene>
    <name evidence="5" type="primary">KNAG0D03510</name>
    <name evidence="5" type="ordered locus">KNAG_0D03510</name>
</gene>
<dbReference type="InterPro" id="IPR033712">
    <property type="entry name" value="Pumilio_RNA-bd"/>
</dbReference>
<dbReference type="KEGG" id="kng:KNAG_0D03510"/>
<feature type="domain" description="PUM-HD" evidence="4">
    <location>
        <begin position="479"/>
        <end position="829"/>
    </location>
</feature>
<keyword evidence="1" id="KW-0677">Repeat</keyword>
<dbReference type="GO" id="GO:0008104">
    <property type="term" value="P:intracellular protein localization"/>
    <property type="evidence" value="ECO:0007669"/>
    <property type="project" value="EnsemblFungi"/>
</dbReference>
<proteinExistence type="predicted"/>
<dbReference type="PANTHER" id="PTHR12537">
    <property type="entry name" value="RNA BINDING PROTEIN PUMILIO-RELATED"/>
    <property type="match status" value="1"/>
</dbReference>
<dbReference type="SUPFAM" id="SSF48371">
    <property type="entry name" value="ARM repeat"/>
    <property type="match status" value="1"/>
</dbReference>
<dbReference type="PROSITE" id="PS50303">
    <property type="entry name" value="PUM_HD"/>
    <property type="match status" value="1"/>
</dbReference>
<feature type="repeat" description="Pumilio" evidence="2">
    <location>
        <begin position="684"/>
        <end position="721"/>
    </location>
</feature>
<organism evidence="5 6">
    <name type="scientific">Huiozyma naganishii (strain ATCC MYA-139 / BCRC 22969 / CBS 8797 / KCTC 17520 / NBRC 10181 / NCYC 3082 / Yp74L-3)</name>
    <name type="common">Yeast</name>
    <name type="synonym">Kazachstania naganishii</name>
    <dbReference type="NCBI Taxonomy" id="1071383"/>
    <lineage>
        <taxon>Eukaryota</taxon>
        <taxon>Fungi</taxon>
        <taxon>Dikarya</taxon>
        <taxon>Ascomycota</taxon>
        <taxon>Saccharomycotina</taxon>
        <taxon>Saccharomycetes</taxon>
        <taxon>Saccharomycetales</taxon>
        <taxon>Saccharomycetaceae</taxon>
        <taxon>Huiozyma</taxon>
    </lineage>
</organism>
<dbReference type="InterPro" id="IPR016024">
    <property type="entry name" value="ARM-type_fold"/>
</dbReference>
<dbReference type="EMBL" id="HE978317">
    <property type="protein sequence ID" value="CCK70097.1"/>
    <property type="molecule type" value="Genomic_DNA"/>
</dbReference>
<dbReference type="PANTHER" id="PTHR12537:SF13">
    <property type="entry name" value="PUMILIO HOMOLOGY DOMAIN FAMILY MEMBER 4"/>
    <property type="match status" value="1"/>
</dbReference>
<evidence type="ECO:0000256" key="3">
    <source>
        <dbReference type="SAM" id="MobiDB-lite"/>
    </source>
</evidence>
<dbReference type="OrthoDB" id="668540at2759"/>
<dbReference type="GO" id="GO:0005737">
    <property type="term" value="C:cytoplasm"/>
    <property type="evidence" value="ECO:0007669"/>
    <property type="project" value="TreeGrafter"/>
</dbReference>
<evidence type="ECO:0000256" key="2">
    <source>
        <dbReference type="PROSITE-ProRule" id="PRU00317"/>
    </source>
</evidence>
<dbReference type="Pfam" id="PF00806">
    <property type="entry name" value="PUF"/>
    <property type="match status" value="8"/>
</dbReference>
<evidence type="ECO:0000256" key="1">
    <source>
        <dbReference type="ARBA" id="ARBA00022737"/>
    </source>
</evidence>
<dbReference type="FunFam" id="1.25.10.10:FF:000237">
    <property type="entry name" value="Pumilio homolog 9"/>
    <property type="match status" value="1"/>
</dbReference>
<accession>J7RY89</accession>
<reference evidence="5 6" key="1">
    <citation type="journal article" date="2011" name="Proc. Natl. Acad. Sci. U.S.A.">
        <title>Evolutionary erosion of yeast sex chromosomes by mating-type switching accidents.</title>
        <authorList>
            <person name="Gordon J.L."/>
            <person name="Armisen D."/>
            <person name="Proux-Wera E."/>
            <person name="Oheigeartaigh S.S."/>
            <person name="Byrne K.P."/>
            <person name="Wolfe K.H."/>
        </authorList>
    </citation>
    <scope>NUCLEOTIDE SEQUENCE [LARGE SCALE GENOMIC DNA]</scope>
    <source>
        <strain evidence="6">ATCC MYA-139 / BCRC 22969 / CBS 8797 / CCRC 22969 / KCTC 17520 / NBRC 10181 / NCYC 3082</strain>
    </source>
</reference>
<dbReference type="InterPro" id="IPR001313">
    <property type="entry name" value="Pumilio_RNA-bd_rpt"/>
</dbReference>
<feature type="repeat" description="Pumilio" evidence="2">
    <location>
        <begin position="504"/>
        <end position="539"/>
    </location>
</feature>
<feature type="repeat" description="Pumilio" evidence="2">
    <location>
        <begin position="540"/>
        <end position="578"/>
    </location>
</feature>
<dbReference type="STRING" id="1071383.J7RY89"/>
<sequence>MTEQTNPNITSALGIDPTVSDKLTAALDQLQLDVIDETKPNEIVPQNKEINGTALPSQQMLPQSVPPPMMDMNFSYSQIMPMPHQGGYYPVPKFPDANLQLKNMNGPMLFSNGIDISGIPSIPPNTSPMGGAPIFPVDNAPFNPLNVPMPPLPPPPAPALNNTVWPATGPVGPINAIDEGSVLDDSVPLQNGPGAAMIGSRRQTFHAISTKDLIAKASELAQSNDKNNLLPNTNTIGGSTALGASSNVGFKTRTQSSSMSKGDRSNLVFLPPKNSIKLTGISNEAVANDKENGKDISAPSTYAAAYPYGGPLVQNTPISVDGGNPYGGMPNHFPGNYDFGSPFQPFNPTVGVPNSPIHPHSPVPPMIPSPLHMGPVPDMRNGPVAPAPELGGVGDGGVRDMPPPQHFQLMQQGSSPPPWIYGNPAFNPMMPSPHGPHSHHTHNRMHMPGAGGNGKNYGRSNYNRGGYMRGGKGKPRNADTNYYGQDHRSKLEDGSRYVDATLEEYIGSIYTLCKDQHGCRFLQKQLDIMGKEAADVIFEETKEHTVELMTDSFGNYLVQKLIERVTIEQRTELSMIASPHFVSIAKNPHGTRALQKLIECVSSPEEAQIIISTLKDCVVVLSKDLNGNHVIQKCLERLQPPDFQFIFDATCKECSSIATHRHGCCVLQRCLDFGTKAQFQSLCNVLLSNIDKLTLDPFGNYVVQYIVTKETERKDYDYTFKIANSLKAKMGELSVHKFGSNVIEKLLRTPVVCEALIQELLNDDSGKEIELLLNDSYGNYVLQTTLDVSHKRNKYMYDRLNAIISPLLVGPIKNTPHGKRIAGMLRFPK</sequence>
<dbReference type="CDD" id="cd07920">
    <property type="entry name" value="Pumilio"/>
    <property type="match status" value="1"/>
</dbReference>
<feature type="repeat" description="Pumilio" evidence="2">
    <location>
        <begin position="759"/>
        <end position="805"/>
    </location>
</feature>
<dbReference type="Proteomes" id="UP000006310">
    <property type="component" value="Chromosome 4"/>
</dbReference>
<feature type="compositionally biased region" description="Basic residues" evidence="3">
    <location>
        <begin position="436"/>
        <end position="445"/>
    </location>
</feature>
<dbReference type="RefSeq" id="XP_022464343.1">
    <property type="nucleotide sequence ID" value="XM_022607781.1"/>
</dbReference>
<dbReference type="SMART" id="SM00025">
    <property type="entry name" value="Pumilio"/>
    <property type="match status" value="8"/>
</dbReference>
<dbReference type="InterPro" id="IPR033133">
    <property type="entry name" value="PUM-HD"/>
</dbReference>
<evidence type="ECO:0000313" key="6">
    <source>
        <dbReference type="Proteomes" id="UP000006310"/>
    </source>
</evidence>
<dbReference type="HOGENOM" id="CLU_016143_0_0_1"/>
<dbReference type="Gene3D" id="1.25.10.10">
    <property type="entry name" value="Leucine-rich Repeat Variant"/>
    <property type="match status" value="1"/>
</dbReference>
<dbReference type="InterPro" id="IPR011989">
    <property type="entry name" value="ARM-like"/>
</dbReference>
<evidence type="ECO:0000259" key="4">
    <source>
        <dbReference type="PROSITE" id="PS50303"/>
    </source>
</evidence>